<sequence length="232" mass="26500">MNRMYLISSLAKLWLFLHAIFWCNHVSASAIEPGHENITKDTDAHINSTQENAAFAVKTSTPLLFDFVVDTTDITTENFSTVDPLHAREFTCNDSQEDFNATCVTVPTTAPNSVGKLFENIYEAKVYELITEYYFYFTKIPGFITNPLAMMIAVFAQPFNTTELYILVLSASDLLVNIFKFICAYIDSIYTLPWNDHDCRACKYLVSSTMVFSNYIIVCWTIERLYAVLYPL</sequence>
<evidence type="ECO:0000259" key="6">
    <source>
        <dbReference type="PROSITE" id="PS50262"/>
    </source>
</evidence>
<comment type="subcellular location">
    <subcellularLocation>
        <location evidence="1">Membrane</location>
    </subcellularLocation>
</comment>
<name>A0A9D4BV54_DREPO</name>
<keyword evidence="3" id="KW-1133">Transmembrane helix</keyword>
<proteinExistence type="predicted"/>
<gene>
    <name evidence="7" type="ORF">DPMN_066590</name>
</gene>
<feature type="chain" id="PRO_5038626812" description="G-protein coupled receptors family 1 profile domain-containing protein" evidence="5">
    <location>
        <begin position="31"/>
        <end position="232"/>
    </location>
</feature>
<protein>
    <recommendedName>
        <fullName evidence="6">G-protein coupled receptors family 1 profile domain-containing protein</fullName>
    </recommendedName>
</protein>
<evidence type="ECO:0000256" key="3">
    <source>
        <dbReference type="ARBA" id="ARBA00022989"/>
    </source>
</evidence>
<feature type="signal peptide" evidence="5">
    <location>
        <begin position="1"/>
        <end position="30"/>
    </location>
</feature>
<dbReference type="GO" id="GO:0016020">
    <property type="term" value="C:membrane"/>
    <property type="evidence" value="ECO:0007669"/>
    <property type="project" value="UniProtKB-SubCell"/>
</dbReference>
<reference evidence="7" key="2">
    <citation type="submission" date="2020-11" db="EMBL/GenBank/DDBJ databases">
        <authorList>
            <person name="McCartney M.A."/>
            <person name="Auch B."/>
            <person name="Kono T."/>
            <person name="Mallez S."/>
            <person name="Becker A."/>
            <person name="Gohl D.M."/>
            <person name="Silverstein K.A.T."/>
            <person name="Koren S."/>
            <person name="Bechman K.B."/>
            <person name="Herman A."/>
            <person name="Abrahante J.E."/>
            <person name="Garbe J."/>
        </authorList>
    </citation>
    <scope>NUCLEOTIDE SEQUENCE</scope>
    <source>
        <strain evidence="7">Duluth1</strain>
        <tissue evidence="7">Whole animal</tissue>
    </source>
</reference>
<evidence type="ECO:0000313" key="7">
    <source>
        <dbReference type="EMBL" id="KAH3707193.1"/>
    </source>
</evidence>
<evidence type="ECO:0000256" key="2">
    <source>
        <dbReference type="ARBA" id="ARBA00022692"/>
    </source>
</evidence>
<comment type="caution">
    <text evidence="7">The sequence shown here is derived from an EMBL/GenBank/DDBJ whole genome shotgun (WGS) entry which is preliminary data.</text>
</comment>
<dbReference type="SUPFAM" id="SSF81321">
    <property type="entry name" value="Family A G protein-coupled receptor-like"/>
    <property type="match status" value="1"/>
</dbReference>
<keyword evidence="8" id="KW-1185">Reference proteome</keyword>
<dbReference type="PANTHER" id="PTHR45698:SF1">
    <property type="entry name" value="TRACE AMINE-ASSOCIATED RECEPTOR 13C-LIKE"/>
    <property type="match status" value="1"/>
</dbReference>
<reference evidence="7" key="1">
    <citation type="journal article" date="2019" name="bioRxiv">
        <title>The Genome of the Zebra Mussel, Dreissena polymorpha: A Resource for Invasive Species Research.</title>
        <authorList>
            <person name="McCartney M.A."/>
            <person name="Auch B."/>
            <person name="Kono T."/>
            <person name="Mallez S."/>
            <person name="Zhang Y."/>
            <person name="Obille A."/>
            <person name="Becker A."/>
            <person name="Abrahante J.E."/>
            <person name="Garbe J."/>
            <person name="Badalamenti J.P."/>
            <person name="Herman A."/>
            <person name="Mangelson H."/>
            <person name="Liachko I."/>
            <person name="Sullivan S."/>
            <person name="Sone E.D."/>
            <person name="Koren S."/>
            <person name="Silverstein K.A.T."/>
            <person name="Beckman K.B."/>
            <person name="Gohl D.M."/>
        </authorList>
    </citation>
    <scope>NUCLEOTIDE SEQUENCE</scope>
    <source>
        <strain evidence="7">Duluth1</strain>
        <tissue evidence="7">Whole animal</tissue>
    </source>
</reference>
<evidence type="ECO:0000313" key="8">
    <source>
        <dbReference type="Proteomes" id="UP000828390"/>
    </source>
</evidence>
<keyword evidence="4" id="KW-0472">Membrane</keyword>
<dbReference type="EMBL" id="JAIWYP010000014">
    <property type="protein sequence ID" value="KAH3707193.1"/>
    <property type="molecule type" value="Genomic_DNA"/>
</dbReference>
<evidence type="ECO:0000256" key="1">
    <source>
        <dbReference type="ARBA" id="ARBA00004370"/>
    </source>
</evidence>
<keyword evidence="2" id="KW-0812">Transmembrane</keyword>
<dbReference type="AlphaFoldDB" id="A0A9D4BV54"/>
<evidence type="ECO:0000256" key="5">
    <source>
        <dbReference type="SAM" id="SignalP"/>
    </source>
</evidence>
<keyword evidence="5" id="KW-0732">Signal</keyword>
<dbReference type="Proteomes" id="UP000828390">
    <property type="component" value="Unassembled WGS sequence"/>
</dbReference>
<dbReference type="InterPro" id="IPR017452">
    <property type="entry name" value="GPCR_Rhodpsn_7TM"/>
</dbReference>
<evidence type="ECO:0000256" key="4">
    <source>
        <dbReference type="ARBA" id="ARBA00023136"/>
    </source>
</evidence>
<feature type="domain" description="G-protein coupled receptors family 1 profile" evidence="6">
    <location>
        <begin position="145"/>
        <end position="232"/>
    </location>
</feature>
<dbReference type="Gene3D" id="1.20.1070.10">
    <property type="entry name" value="Rhodopsin 7-helix transmembrane proteins"/>
    <property type="match status" value="1"/>
</dbReference>
<organism evidence="7 8">
    <name type="scientific">Dreissena polymorpha</name>
    <name type="common">Zebra mussel</name>
    <name type="synonym">Mytilus polymorpha</name>
    <dbReference type="NCBI Taxonomy" id="45954"/>
    <lineage>
        <taxon>Eukaryota</taxon>
        <taxon>Metazoa</taxon>
        <taxon>Spiralia</taxon>
        <taxon>Lophotrochozoa</taxon>
        <taxon>Mollusca</taxon>
        <taxon>Bivalvia</taxon>
        <taxon>Autobranchia</taxon>
        <taxon>Heteroconchia</taxon>
        <taxon>Euheterodonta</taxon>
        <taxon>Imparidentia</taxon>
        <taxon>Neoheterodontei</taxon>
        <taxon>Myida</taxon>
        <taxon>Dreissenoidea</taxon>
        <taxon>Dreissenidae</taxon>
        <taxon>Dreissena</taxon>
    </lineage>
</organism>
<dbReference type="PROSITE" id="PS50262">
    <property type="entry name" value="G_PROTEIN_RECEP_F1_2"/>
    <property type="match status" value="1"/>
</dbReference>
<accession>A0A9D4BV54</accession>
<dbReference type="PANTHER" id="PTHR45698">
    <property type="entry name" value="TRACE AMINE-ASSOCIATED RECEPTOR 19N-RELATED"/>
    <property type="match status" value="1"/>
</dbReference>